<evidence type="ECO:0000313" key="10">
    <source>
        <dbReference type="RefSeq" id="XP_008575280.1"/>
    </source>
</evidence>
<dbReference type="SUPFAM" id="SSF109640">
    <property type="entry name" value="KRAB domain (Kruppel-associated box)"/>
    <property type="match status" value="1"/>
</dbReference>
<organism evidence="9 10">
    <name type="scientific">Galeopterus variegatus</name>
    <name type="common">Malayan flying lemur</name>
    <name type="synonym">Cynocephalus variegatus</name>
    <dbReference type="NCBI Taxonomy" id="482537"/>
    <lineage>
        <taxon>Eukaryota</taxon>
        <taxon>Metazoa</taxon>
        <taxon>Chordata</taxon>
        <taxon>Craniata</taxon>
        <taxon>Vertebrata</taxon>
        <taxon>Euteleostomi</taxon>
        <taxon>Mammalia</taxon>
        <taxon>Eutheria</taxon>
        <taxon>Euarchontoglires</taxon>
        <taxon>Dermoptera</taxon>
        <taxon>Cynocephalidae</taxon>
        <taxon>Galeopterus</taxon>
    </lineage>
</organism>
<feature type="domain" description="C2H2-type" evidence="7">
    <location>
        <begin position="331"/>
        <end position="358"/>
    </location>
</feature>
<dbReference type="RefSeq" id="XP_008575280.1">
    <property type="nucleotide sequence ID" value="XM_008577058.1"/>
</dbReference>
<evidence type="ECO:0000256" key="2">
    <source>
        <dbReference type="ARBA" id="ARBA00022737"/>
    </source>
</evidence>
<dbReference type="InterPro" id="IPR001909">
    <property type="entry name" value="KRAB"/>
</dbReference>
<gene>
    <name evidence="10" type="primary">ZNF275</name>
</gene>
<dbReference type="InterPro" id="IPR036051">
    <property type="entry name" value="KRAB_dom_sf"/>
</dbReference>
<reference evidence="10" key="1">
    <citation type="submission" date="2025-08" db="UniProtKB">
        <authorList>
            <consortium name="RefSeq"/>
        </authorList>
    </citation>
    <scope>IDENTIFICATION</scope>
</reference>
<dbReference type="CDD" id="cd07765">
    <property type="entry name" value="KRAB_A-box"/>
    <property type="match status" value="1"/>
</dbReference>
<feature type="domain" description="KRAB" evidence="8">
    <location>
        <begin position="43"/>
        <end position="108"/>
    </location>
</feature>
<evidence type="ECO:0000256" key="5">
    <source>
        <dbReference type="PROSITE-ProRule" id="PRU00042"/>
    </source>
</evidence>
<feature type="domain" description="C2H2-type" evidence="7">
    <location>
        <begin position="430"/>
        <end position="457"/>
    </location>
</feature>
<accession>A0ABM0R3T9</accession>
<feature type="region of interest" description="Disordered" evidence="6">
    <location>
        <begin position="100"/>
        <end position="162"/>
    </location>
</feature>
<dbReference type="SUPFAM" id="SSF57667">
    <property type="entry name" value="beta-beta-alpha zinc fingers"/>
    <property type="match status" value="5"/>
</dbReference>
<proteinExistence type="predicted"/>
<dbReference type="SMART" id="SM00349">
    <property type="entry name" value="KRAB"/>
    <property type="match status" value="1"/>
</dbReference>
<feature type="compositionally biased region" description="Polar residues" evidence="6">
    <location>
        <begin position="100"/>
        <end position="119"/>
    </location>
</feature>
<evidence type="ECO:0000259" key="8">
    <source>
        <dbReference type="PROSITE" id="PS50805"/>
    </source>
</evidence>
<dbReference type="PROSITE" id="PS50805">
    <property type="entry name" value="KRAB"/>
    <property type="match status" value="1"/>
</dbReference>
<dbReference type="InterPro" id="IPR036236">
    <property type="entry name" value="Znf_C2H2_sf"/>
</dbReference>
<evidence type="ECO:0000256" key="3">
    <source>
        <dbReference type="ARBA" id="ARBA00022771"/>
    </source>
</evidence>
<feature type="domain" description="C2H2-type" evidence="7">
    <location>
        <begin position="167"/>
        <end position="194"/>
    </location>
</feature>
<keyword evidence="3 5" id="KW-0863">Zinc-finger</keyword>
<keyword evidence="9" id="KW-1185">Reference proteome</keyword>
<dbReference type="PROSITE" id="PS00028">
    <property type="entry name" value="ZINC_FINGER_C2H2_1"/>
    <property type="match status" value="10"/>
</dbReference>
<dbReference type="Pfam" id="PF00096">
    <property type="entry name" value="zf-C2H2"/>
    <property type="match status" value="9"/>
</dbReference>
<sequence length="482" mass="53914">MSHPCVSLLAPPAPQGLALPQDGAPGNQVLAVPLEMPEAQDLVTFDDVAWYLTKREWLRLDPEQRALAYYGNVTSMGVPVLNPALVSHLAQGQVLSVSDPSLNTDRAQHSESTSLTQHQVMGEDGQPQEMASTSSPRASDPSAEVKQNGDTAGRGGGPQSLPMKHHFACKECGDTFRLKVLLVQHQRVHSKEKGWECGDCGKVFRGVAEFNEHRKSHVAAEPRPGPSRALEDAVERREQMEREAKPFECEECGKRFKKNAGLSQHLRVHSREKPFACEECGRSFKVDSHLLRHQKLHVSEKPFACRPCSREFLDRQDLLKHQRVHSGHPPFDCDDCGKSFRGVSGLAEHQRIHSGAKPYGCPHCGKLFRRSSELTKHRRIHTGEKPYACSQCGKAFRQSSSLLEHARIHAFRGPSDLIKHRRIHSGLRPYECDQCGKAFRRSSGLSRHRRVHGGTGRCECGECGRVFKRRAALQKHQPSHRD</sequence>
<dbReference type="Gene3D" id="3.30.160.60">
    <property type="entry name" value="Classic Zinc Finger"/>
    <property type="match status" value="10"/>
</dbReference>
<keyword evidence="4" id="KW-0862">Zinc</keyword>
<dbReference type="Proteomes" id="UP000694923">
    <property type="component" value="Unplaced"/>
</dbReference>
<dbReference type="PROSITE" id="PS50157">
    <property type="entry name" value="ZINC_FINGER_C2H2_2"/>
    <property type="match status" value="10"/>
</dbReference>
<feature type="domain" description="C2H2-type" evidence="7">
    <location>
        <begin position="275"/>
        <end position="302"/>
    </location>
</feature>
<evidence type="ECO:0000256" key="6">
    <source>
        <dbReference type="SAM" id="MobiDB-lite"/>
    </source>
</evidence>
<dbReference type="InterPro" id="IPR013087">
    <property type="entry name" value="Znf_C2H2_type"/>
</dbReference>
<dbReference type="PANTHER" id="PTHR23226">
    <property type="entry name" value="ZINC FINGER AND SCAN DOMAIN-CONTAINING"/>
    <property type="match status" value="1"/>
</dbReference>
<feature type="domain" description="C2H2-type" evidence="7">
    <location>
        <begin position="247"/>
        <end position="274"/>
    </location>
</feature>
<keyword evidence="1" id="KW-0479">Metal-binding</keyword>
<feature type="domain" description="C2H2-type" evidence="7">
    <location>
        <begin position="458"/>
        <end position="482"/>
    </location>
</feature>
<dbReference type="PANTHER" id="PTHR23226:SF409">
    <property type="entry name" value="ZINC FINGER PROTEIN 275"/>
    <property type="match status" value="1"/>
</dbReference>
<dbReference type="Pfam" id="PF01352">
    <property type="entry name" value="KRAB"/>
    <property type="match status" value="1"/>
</dbReference>
<evidence type="ECO:0000259" key="7">
    <source>
        <dbReference type="PROSITE" id="PS50157"/>
    </source>
</evidence>
<evidence type="ECO:0000256" key="4">
    <source>
        <dbReference type="ARBA" id="ARBA00022833"/>
    </source>
</evidence>
<keyword evidence="2" id="KW-0677">Repeat</keyword>
<feature type="domain" description="C2H2-type" evidence="7">
    <location>
        <begin position="359"/>
        <end position="386"/>
    </location>
</feature>
<name>A0ABM0R3T9_GALVR</name>
<evidence type="ECO:0000256" key="1">
    <source>
        <dbReference type="ARBA" id="ARBA00022723"/>
    </source>
</evidence>
<dbReference type="GeneID" id="103593932"/>
<feature type="domain" description="C2H2-type" evidence="7">
    <location>
        <begin position="387"/>
        <end position="414"/>
    </location>
</feature>
<feature type="domain" description="C2H2-type" evidence="7">
    <location>
        <begin position="303"/>
        <end position="330"/>
    </location>
</feature>
<dbReference type="Gene3D" id="6.10.140.140">
    <property type="match status" value="1"/>
</dbReference>
<protein>
    <submittedName>
        <fullName evidence="10">Zinc finger protein 275</fullName>
    </submittedName>
</protein>
<evidence type="ECO:0000313" key="9">
    <source>
        <dbReference type="Proteomes" id="UP000694923"/>
    </source>
</evidence>
<feature type="domain" description="C2H2-type" evidence="7">
    <location>
        <begin position="195"/>
        <end position="222"/>
    </location>
</feature>
<dbReference type="SMART" id="SM00355">
    <property type="entry name" value="ZnF_C2H2"/>
    <property type="match status" value="10"/>
</dbReference>